<reference evidence="3" key="1">
    <citation type="submission" date="2015-11" db="EMBL/GenBank/DDBJ databases">
        <authorList>
            <person name="Varghese N."/>
        </authorList>
    </citation>
    <scope>NUCLEOTIDE SEQUENCE [LARGE SCALE GENOMIC DNA]</scope>
    <source>
        <strain evidence="3">DSM 45899</strain>
    </source>
</reference>
<dbReference type="InterPro" id="IPR008912">
    <property type="entry name" value="Uncharacterised_CoxE"/>
</dbReference>
<sequence>MTPGPPTFVTDLIDQLRRRAFMLGPEDVAALRQALAAGFGWSSRAALEDLCVTLWAKSDREADVVRAAFLRVDVPDLDPPAVGEDDSAEDDAAGGPTVGRPDAGPDSAGSLGAGEVRADPMGGLPALPAPSFADVDRRLVLVPRYPVSDREIAQAWRRVRRPVRVGPAVEVDVDASLRRRCASGVATAPVLVARRRNAARMLVLIDAGGSMAPYADYVEHVRAALTETARSETTTVRYFHNVPAPSPDRRLLDTLSDPFAGHLDEILRRISPLPNGAVYADPALTRAERLADLLDLDDATAAGGPTGAVVIGDAGAARGRYDPVRLLDTIALLKALRERCGRLVWLNPTPAGRWAGSTAGRVGRHVPMFPLATKAGLDAAVEALRGRSVLVEAPL</sequence>
<evidence type="ECO:0000313" key="2">
    <source>
        <dbReference type="EMBL" id="CUU57395.1"/>
    </source>
</evidence>
<proteinExistence type="predicted"/>
<dbReference type="PANTHER" id="PTHR39338:SF7">
    <property type="entry name" value="BLL6692 PROTEIN"/>
    <property type="match status" value="1"/>
</dbReference>
<feature type="compositionally biased region" description="Acidic residues" evidence="1">
    <location>
        <begin position="83"/>
        <end position="92"/>
    </location>
</feature>
<keyword evidence="3" id="KW-1185">Reference proteome</keyword>
<evidence type="ECO:0008006" key="4">
    <source>
        <dbReference type="Google" id="ProtNLM"/>
    </source>
</evidence>
<dbReference type="PANTHER" id="PTHR39338">
    <property type="entry name" value="BLL5662 PROTEIN-RELATED"/>
    <property type="match status" value="1"/>
</dbReference>
<feature type="region of interest" description="Disordered" evidence="1">
    <location>
        <begin position="78"/>
        <end position="119"/>
    </location>
</feature>
<evidence type="ECO:0000256" key="1">
    <source>
        <dbReference type="SAM" id="MobiDB-lite"/>
    </source>
</evidence>
<dbReference type="Pfam" id="PF05762">
    <property type="entry name" value="VWA_CoxE"/>
    <property type="match status" value="1"/>
</dbReference>
<accession>A0A0S4QPM6</accession>
<organism evidence="2 3">
    <name type="scientific">Parafrankia irregularis</name>
    <dbReference type="NCBI Taxonomy" id="795642"/>
    <lineage>
        <taxon>Bacteria</taxon>
        <taxon>Bacillati</taxon>
        <taxon>Actinomycetota</taxon>
        <taxon>Actinomycetes</taxon>
        <taxon>Frankiales</taxon>
        <taxon>Frankiaceae</taxon>
        <taxon>Parafrankia</taxon>
    </lineage>
</organism>
<gene>
    <name evidence="2" type="ORF">Ga0074812_11255</name>
</gene>
<dbReference type="AlphaFoldDB" id="A0A0S4QPM6"/>
<dbReference type="EMBL" id="FAOZ01000012">
    <property type="protein sequence ID" value="CUU57395.1"/>
    <property type="molecule type" value="Genomic_DNA"/>
</dbReference>
<name>A0A0S4QPM6_9ACTN</name>
<dbReference type="RefSeq" id="WP_091278765.1">
    <property type="nucleotide sequence ID" value="NZ_FAOZ01000012.1"/>
</dbReference>
<dbReference type="Proteomes" id="UP000198802">
    <property type="component" value="Unassembled WGS sequence"/>
</dbReference>
<evidence type="ECO:0000313" key="3">
    <source>
        <dbReference type="Proteomes" id="UP000198802"/>
    </source>
</evidence>
<protein>
    <recommendedName>
        <fullName evidence="4">VWA domain containing CoxE-like protein</fullName>
    </recommendedName>
</protein>